<reference evidence="1 2" key="1">
    <citation type="submission" date="2017-12" db="EMBL/GenBank/DDBJ databases">
        <title>Kangiella profundi FT102 completed genome.</title>
        <authorList>
            <person name="Xu J."/>
            <person name="Wang J."/>
            <person name="Lu Y."/>
        </authorList>
    </citation>
    <scope>NUCLEOTIDE SEQUENCE [LARGE SCALE GENOMIC DNA]</scope>
    <source>
        <strain evidence="1 2">FT102</strain>
    </source>
</reference>
<dbReference type="RefSeq" id="WP_106647656.1">
    <property type="nucleotide sequence ID" value="NZ_BMGO01000001.1"/>
</dbReference>
<dbReference type="EMBL" id="CP025120">
    <property type="protein sequence ID" value="AUD79865.1"/>
    <property type="molecule type" value="Genomic_DNA"/>
</dbReference>
<dbReference type="AlphaFoldDB" id="A0A2K9A7S8"/>
<dbReference type="KEGG" id="kpd:CW740_11640"/>
<gene>
    <name evidence="1" type="ORF">CW740_11640</name>
</gene>
<protein>
    <submittedName>
        <fullName evidence="1">Uncharacterized protein</fullName>
    </submittedName>
</protein>
<dbReference type="InterPro" id="IPR025391">
    <property type="entry name" value="DUF4123"/>
</dbReference>
<sequence>MREALRQQKTWISRCIVSRTDEMGGLGYYQLDIATDDVEQIQHHNRLHELIAKEQYFLTSIEWSQQFEPNDKEVSYQQLQLAEQARSNGFSQTALDPVNLLEHSVAEDRTHYLIISPTTVEPTVESNKPFWAHPWIDEELKKLLFKSDTNTFLLVDSTARAKVSMTFDLDHYDDIEQQCLYSGDLAVKFKKNAPYLLNLTLTQEQLEDDDKVSDFHKDFFTRHWGQNTGLLLQSKSDINTLARHFKKFIKIQNEQKKWFFFRFCDPRIMNHYLGSITQWPQRVAKWFGVNGEEQLIDAVFCEDSQGGVIKRFEPNRQHQLSNAGVMNLTASDYEIFSHYRRQYNKNLVINELSNDFPAEVNQLHSEQLGIWYEEGIKKGNTTARGLYDYCYAQLMAKNYQLDLAEIEQYLEEQPFSHLEKSNILQRSIKQTIDTMSLK</sequence>
<proteinExistence type="predicted"/>
<keyword evidence="2" id="KW-1185">Reference proteome</keyword>
<evidence type="ECO:0000313" key="1">
    <source>
        <dbReference type="EMBL" id="AUD79865.1"/>
    </source>
</evidence>
<evidence type="ECO:0000313" key="2">
    <source>
        <dbReference type="Proteomes" id="UP000232693"/>
    </source>
</evidence>
<name>A0A2K9A7S8_9GAMM</name>
<dbReference type="OrthoDB" id="7833020at2"/>
<dbReference type="Pfam" id="PF13503">
    <property type="entry name" value="DUF4123"/>
    <property type="match status" value="1"/>
</dbReference>
<accession>A0A2K9A7S8</accession>
<organism evidence="1 2">
    <name type="scientific">Kangiella profundi</name>
    <dbReference type="NCBI Taxonomy" id="1561924"/>
    <lineage>
        <taxon>Bacteria</taxon>
        <taxon>Pseudomonadati</taxon>
        <taxon>Pseudomonadota</taxon>
        <taxon>Gammaproteobacteria</taxon>
        <taxon>Kangiellales</taxon>
        <taxon>Kangiellaceae</taxon>
        <taxon>Kangiella</taxon>
    </lineage>
</organism>
<dbReference type="Proteomes" id="UP000232693">
    <property type="component" value="Chromosome"/>
</dbReference>